<reference evidence="6 7" key="1">
    <citation type="submission" date="2016-04" db="EMBL/GenBank/DDBJ databases">
        <title>Draft genome sequence of freshwater magnetotactic bacteria Magnetospirillum marisnigri SP-1 and Magnetospirillum moscoviense BB-1.</title>
        <authorList>
            <person name="Koziaeva V."/>
            <person name="Dziuba M.V."/>
            <person name="Ivanov T.M."/>
            <person name="Kuznetsov B."/>
            <person name="Grouzdev D.S."/>
        </authorList>
    </citation>
    <scope>NUCLEOTIDE SEQUENCE [LARGE SCALE GENOMIC DNA]</scope>
    <source>
        <strain evidence="6 7">BB-1</strain>
    </source>
</reference>
<feature type="zinc finger region" description="dksA C4-type" evidence="4">
    <location>
        <begin position="35"/>
        <end position="59"/>
    </location>
</feature>
<dbReference type="Proteomes" id="UP000078543">
    <property type="component" value="Unassembled WGS sequence"/>
</dbReference>
<dbReference type="Pfam" id="PF01258">
    <property type="entry name" value="zf-dskA_traR"/>
    <property type="match status" value="1"/>
</dbReference>
<dbReference type="SUPFAM" id="SSF57716">
    <property type="entry name" value="Glucocorticoid receptor-like (DNA-binding domain)"/>
    <property type="match status" value="1"/>
</dbReference>
<proteinExistence type="predicted"/>
<gene>
    <name evidence="6" type="ORF">A6A05_03370</name>
</gene>
<keyword evidence="7" id="KW-1185">Reference proteome</keyword>
<dbReference type="AlphaFoldDB" id="A0A178MGS5"/>
<dbReference type="RefSeq" id="WP_068503066.1">
    <property type="nucleotide sequence ID" value="NZ_LWQU01000163.1"/>
</dbReference>
<evidence type="ECO:0000256" key="1">
    <source>
        <dbReference type="ARBA" id="ARBA00022723"/>
    </source>
</evidence>
<dbReference type="Gene3D" id="1.20.120.910">
    <property type="entry name" value="DksA, coiled-coil domain"/>
    <property type="match status" value="1"/>
</dbReference>
<keyword evidence="3" id="KW-0862">Zinc</keyword>
<sequence length="76" mass="8319">MDDIDCAAERVEAFNAVALKAVLDRMAGPASSGTCRACGCSIEDERLQANPHARHCRECADEIEAETRRKNRCGPR</sequence>
<dbReference type="OrthoDB" id="1121111at2"/>
<evidence type="ECO:0000256" key="2">
    <source>
        <dbReference type="ARBA" id="ARBA00022771"/>
    </source>
</evidence>
<keyword evidence="1" id="KW-0479">Metal-binding</keyword>
<name>A0A178MGS5_9PROT</name>
<evidence type="ECO:0000256" key="3">
    <source>
        <dbReference type="ARBA" id="ARBA00022833"/>
    </source>
</evidence>
<comment type="caution">
    <text evidence="6">The sequence shown here is derived from an EMBL/GenBank/DDBJ whole genome shotgun (WGS) entry which is preliminary data.</text>
</comment>
<evidence type="ECO:0000313" key="7">
    <source>
        <dbReference type="Proteomes" id="UP000078543"/>
    </source>
</evidence>
<organism evidence="6 7">
    <name type="scientific">Magnetospirillum moscoviense</name>
    <dbReference type="NCBI Taxonomy" id="1437059"/>
    <lineage>
        <taxon>Bacteria</taxon>
        <taxon>Pseudomonadati</taxon>
        <taxon>Pseudomonadota</taxon>
        <taxon>Alphaproteobacteria</taxon>
        <taxon>Rhodospirillales</taxon>
        <taxon>Rhodospirillaceae</taxon>
        <taxon>Magnetospirillum</taxon>
    </lineage>
</organism>
<evidence type="ECO:0000313" key="6">
    <source>
        <dbReference type="EMBL" id="OAN47879.1"/>
    </source>
</evidence>
<accession>A0A178MGS5</accession>
<dbReference type="GO" id="GO:0008270">
    <property type="term" value="F:zinc ion binding"/>
    <property type="evidence" value="ECO:0007669"/>
    <property type="project" value="UniProtKB-KW"/>
</dbReference>
<dbReference type="PROSITE" id="PS51128">
    <property type="entry name" value="ZF_DKSA_2"/>
    <property type="match status" value="1"/>
</dbReference>
<dbReference type="InterPro" id="IPR000962">
    <property type="entry name" value="Znf_DskA_TraR"/>
</dbReference>
<protein>
    <recommendedName>
        <fullName evidence="5">Zinc finger DksA/TraR C4-type domain-containing protein</fullName>
    </recommendedName>
</protein>
<evidence type="ECO:0000256" key="4">
    <source>
        <dbReference type="PROSITE-ProRule" id="PRU00510"/>
    </source>
</evidence>
<keyword evidence="2" id="KW-0863">Zinc-finger</keyword>
<dbReference type="STRING" id="1437059.A6A05_03370"/>
<evidence type="ECO:0000259" key="5">
    <source>
        <dbReference type="Pfam" id="PF01258"/>
    </source>
</evidence>
<dbReference type="EMBL" id="LWQU01000163">
    <property type="protein sequence ID" value="OAN47879.1"/>
    <property type="molecule type" value="Genomic_DNA"/>
</dbReference>
<feature type="domain" description="Zinc finger DksA/TraR C4-type" evidence="5">
    <location>
        <begin position="32"/>
        <end position="64"/>
    </location>
</feature>